<keyword evidence="2" id="KW-1185">Reference proteome</keyword>
<comment type="caution">
    <text evidence="1">The sequence shown here is derived from an EMBL/GenBank/DDBJ whole genome shotgun (WGS) entry which is preliminary data.</text>
</comment>
<dbReference type="AlphaFoldDB" id="A0A2N5HNX7"/>
<dbReference type="CDD" id="cd07516">
    <property type="entry name" value="HAD_Pase"/>
    <property type="match status" value="1"/>
</dbReference>
<gene>
    <name evidence="1" type="ORF">CVD27_06010</name>
</gene>
<protein>
    <submittedName>
        <fullName evidence="1">Phosphoglycolate phosphatase</fullName>
    </submittedName>
</protein>
<dbReference type="InterPro" id="IPR023214">
    <property type="entry name" value="HAD_sf"/>
</dbReference>
<dbReference type="NCBIfam" id="TIGR01484">
    <property type="entry name" value="HAD-SF-IIB"/>
    <property type="match status" value="1"/>
</dbReference>
<dbReference type="EMBL" id="PGVE01000028">
    <property type="protein sequence ID" value="PLS07232.1"/>
    <property type="molecule type" value="Genomic_DNA"/>
</dbReference>
<organism evidence="1 2">
    <name type="scientific">Neobacillus cucumis</name>
    <dbReference type="NCBI Taxonomy" id="1740721"/>
    <lineage>
        <taxon>Bacteria</taxon>
        <taxon>Bacillati</taxon>
        <taxon>Bacillota</taxon>
        <taxon>Bacilli</taxon>
        <taxon>Bacillales</taxon>
        <taxon>Bacillaceae</taxon>
        <taxon>Neobacillus</taxon>
    </lineage>
</organism>
<dbReference type="GO" id="GO:0000287">
    <property type="term" value="F:magnesium ion binding"/>
    <property type="evidence" value="ECO:0007669"/>
    <property type="project" value="TreeGrafter"/>
</dbReference>
<dbReference type="InterPro" id="IPR036412">
    <property type="entry name" value="HAD-like_sf"/>
</dbReference>
<accession>A0A2N5HNX7</accession>
<dbReference type="GO" id="GO:0005829">
    <property type="term" value="C:cytosol"/>
    <property type="evidence" value="ECO:0007669"/>
    <property type="project" value="TreeGrafter"/>
</dbReference>
<evidence type="ECO:0000313" key="1">
    <source>
        <dbReference type="EMBL" id="PLS07232.1"/>
    </source>
</evidence>
<dbReference type="Gene3D" id="3.40.50.1000">
    <property type="entry name" value="HAD superfamily/HAD-like"/>
    <property type="match status" value="1"/>
</dbReference>
<dbReference type="InterPro" id="IPR006379">
    <property type="entry name" value="HAD-SF_hydro_IIB"/>
</dbReference>
<dbReference type="PANTHER" id="PTHR10000">
    <property type="entry name" value="PHOSPHOSERINE PHOSPHATASE"/>
    <property type="match status" value="1"/>
</dbReference>
<dbReference type="GO" id="GO:0016791">
    <property type="term" value="F:phosphatase activity"/>
    <property type="evidence" value="ECO:0007669"/>
    <property type="project" value="TreeGrafter"/>
</dbReference>
<dbReference type="Gene3D" id="3.30.1240.10">
    <property type="match status" value="1"/>
</dbReference>
<dbReference type="PROSITE" id="PS01228">
    <property type="entry name" value="COF_1"/>
    <property type="match status" value="1"/>
</dbReference>
<dbReference type="SFLD" id="SFLDS00003">
    <property type="entry name" value="Haloacid_Dehalogenase"/>
    <property type="match status" value="1"/>
</dbReference>
<dbReference type="SUPFAM" id="SSF56784">
    <property type="entry name" value="HAD-like"/>
    <property type="match status" value="1"/>
</dbReference>
<dbReference type="SFLD" id="SFLDG01144">
    <property type="entry name" value="C2.B.4:_PGP_Like"/>
    <property type="match status" value="1"/>
</dbReference>
<proteinExistence type="predicted"/>
<dbReference type="Proteomes" id="UP000234950">
    <property type="component" value="Unassembled WGS sequence"/>
</dbReference>
<dbReference type="Pfam" id="PF08282">
    <property type="entry name" value="Hydrolase_3"/>
    <property type="match status" value="1"/>
</dbReference>
<dbReference type="SFLD" id="SFLDG01140">
    <property type="entry name" value="C2.B:_Phosphomannomutase_and_P"/>
    <property type="match status" value="1"/>
</dbReference>
<dbReference type="PRINTS" id="PR00119">
    <property type="entry name" value="CATATPASE"/>
</dbReference>
<evidence type="ECO:0000313" key="2">
    <source>
        <dbReference type="Proteomes" id="UP000234950"/>
    </source>
</evidence>
<reference evidence="1 2" key="1">
    <citation type="submission" date="2017-11" db="EMBL/GenBank/DDBJ databases">
        <title>Comparitive Functional Genomics of Dry Heat Resistant strains isolated from the Viking Spacecraft.</title>
        <authorList>
            <person name="Seuylemezian A."/>
            <person name="Cooper K."/>
            <person name="Vaishampayan P."/>
        </authorList>
    </citation>
    <scope>NUCLEOTIDE SEQUENCE [LARGE SCALE GENOMIC DNA]</scope>
    <source>
        <strain evidence="1 2">V32-6</strain>
    </source>
</reference>
<dbReference type="PANTHER" id="PTHR10000:SF55">
    <property type="entry name" value="5-AMINO-6-(5-PHOSPHO-D-RIBITYLAMINO)URACIL PHOSPHATASE YCSE"/>
    <property type="match status" value="1"/>
</dbReference>
<name>A0A2N5HNX7_9BACI</name>
<dbReference type="PROSITE" id="PS01229">
    <property type="entry name" value="COF_2"/>
    <property type="match status" value="1"/>
</dbReference>
<dbReference type="OrthoDB" id="9781413at2"/>
<sequence>MTVMENIKNDVEIKLVALDMDGTLLNNKGQVSEENRKAIKAAQDKGIIVVLSTGRSLLTAREHADDLELTSYLVTVNGSEIFDEKRELVERNLVNSDHIEWMWDLSKLHKTKFWAINTERTWHNEMPEELHKLDWLKFGFTIEDDATRELVLKELTAKGEFELTNSTLKNIEVNASGIHKARGLSVVCSKLGIEMKNVMAVGDSRNDLMMIKEAGLGVAMGNAQDVVKEAADWVTDTNEEDGVAKAIKKWVLEK</sequence>